<organism evidence="1 2">
    <name type="scientific">Sporolituus thermophilus DSM 23256</name>
    <dbReference type="NCBI Taxonomy" id="1123285"/>
    <lineage>
        <taxon>Bacteria</taxon>
        <taxon>Bacillati</taxon>
        <taxon>Bacillota</taxon>
        <taxon>Negativicutes</taxon>
        <taxon>Selenomonadales</taxon>
        <taxon>Sporomusaceae</taxon>
        <taxon>Sporolituus</taxon>
    </lineage>
</organism>
<evidence type="ECO:0000313" key="2">
    <source>
        <dbReference type="Proteomes" id="UP000243333"/>
    </source>
</evidence>
<dbReference type="Proteomes" id="UP000243333">
    <property type="component" value="Unassembled WGS sequence"/>
</dbReference>
<protein>
    <submittedName>
        <fullName evidence="1">Uncharacterized protein</fullName>
    </submittedName>
</protein>
<dbReference type="RefSeq" id="WP_171904560.1">
    <property type="nucleotide sequence ID" value="NZ_FNBU01000001.1"/>
</dbReference>
<dbReference type="STRING" id="1123285.SAMN05660235_00217"/>
<gene>
    <name evidence="1" type="ORF">SAMN05660235_00217</name>
</gene>
<name>A0A1G7HR52_9FIRM</name>
<evidence type="ECO:0000313" key="1">
    <source>
        <dbReference type="EMBL" id="SDF02920.1"/>
    </source>
</evidence>
<dbReference type="EMBL" id="FNBU01000001">
    <property type="protein sequence ID" value="SDF02920.1"/>
    <property type="molecule type" value="Genomic_DNA"/>
</dbReference>
<keyword evidence="2" id="KW-1185">Reference proteome</keyword>
<reference evidence="2" key="1">
    <citation type="submission" date="2016-10" db="EMBL/GenBank/DDBJ databases">
        <authorList>
            <person name="Varghese N."/>
            <person name="Submissions S."/>
        </authorList>
    </citation>
    <scope>NUCLEOTIDE SEQUENCE [LARGE SCALE GENOMIC DNA]</scope>
    <source>
        <strain evidence="2">DSM 23256</strain>
    </source>
</reference>
<dbReference type="AlphaFoldDB" id="A0A1G7HR52"/>
<accession>A0A1G7HR52</accession>
<sequence>MDKQVCPQCQYVITQQQAVRCPRCNKLLLASCSGSCSRCREKGKCGG</sequence>
<proteinExistence type="predicted"/>